<organism evidence="2 3">
    <name type="scientific">Hypericibacter terrae</name>
    <dbReference type="NCBI Taxonomy" id="2602015"/>
    <lineage>
        <taxon>Bacteria</taxon>
        <taxon>Pseudomonadati</taxon>
        <taxon>Pseudomonadota</taxon>
        <taxon>Alphaproteobacteria</taxon>
        <taxon>Rhodospirillales</taxon>
        <taxon>Dongiaceae</taxon>
        <taxon>Hypericibacter</taxon>
    </lineage>
</organism>
<dbReference type="RefSeq" id="WP_151178919.1">
    <property type="nucleotide sequence ID" value="NZ_CP042906.1"/>
</dbReference>
<evidence type="ECO:0000313" key="2">
    <source>
        <dbReference type="EMBL" id="QEX18797.1"/>
    </source>
</evidence>
<keyword evidence="1" id="KW-1133">Transmembrane helix</keyword>
<feature type="transmembrane region" description="Helical" evidence="1">
    <location>
        <begin position="82"/>
        <end position="99"/>
    </location>
</feature>
<dbReference type="Pfam" id="PF05437">
    <property type="entry name" value="AzlD"/>
    <property type="match status" value="1"/>
</dbReference>
<accession>A0A5J6MNP0</accession>
<dbReference type="AlphaFoldDB" id="A0A5J6MNP0"/>
<proteinExistence type="predicted"/>
<evidence type="ECO:0000256" key="1">
    <source>
        <dbReference type="SAM" id="Phobius"/>
    </source>
</evidence>
<keyword evidence="1" id="KW-0472">Membrane</keyword>
<gene>
    <name evidence="2" type="ORF">FRZ44_41080</name>
</gene>
<protein>
    <recommendedName>
        <fullName evidence="4">Branched-chain amino acid transport</fullName>
    </recommendedName>
</protein>
<reference evidence="2 3" key="1">
    <citation type="submission" date="2019-08" db="EMBL/GenBank/DDBJ databases">
        <title>Hyperibacter terrae gen. nov., sp. nov. and Hyperibacter viscosus sp. nov., two new members in the family Rhodospirillaceae isolated from the rhizosphere of Hypericum perforatum.</title>
        <authorList>
            <person name="Noviana Z."/>
        </authorList>
    </citation>
    <scope>NUCLEOTIDE SEQUENCE [LARGE SCALE GENOMIC DNA]</scope>
    <source>
        <strain evidence="2 3">R5913</strain>
    </source>
</reference>
<dbReference type="Proteomes" id="UP000326202">
    <property type="component" value="Chromosome"/>
</dbReference>
<dbReference type="EMBL" id="CP042906">
    <property type="protein sequence ID" value="QEX18797.1"/>
    <property type="molecule type" value="Genomic_DNA"/>
</dbReference>
<feature type="transmembrane region" description="Helical" evidence="1">
    <location>
        <begin position="49"/>
        <end position="75"/>
    </location>
</feature>
<evidence type="ECO:0008006" key="4">
    <source>
        <dbReference type="Google" id="ProtNLM"/>
    </source>
</evidence>
<dbReference type="KEGG" id="htq:FRZ44_41080"/>
<keyword evidence="3" id="KW-1185">Reference proteome</keyword>
<name>A0A5J6MNP0_9PROT</name>
<dbReference type="OrthoDB" id="7679326at2"/>
<keyword evidence="1" id="KW-0812">Transmembrane</keyword>
<feature type="transmembrane region" description="Helical" evidence="1">
    <location>
        <begin position="7"/>
        <end position="29"/>
    </location>
</feature>
<sequence length="100" mass="10294">MSIDTNALLTILGMGAVTYATRVGGYALLHLFPVRGRLKAGLEAVPVAILTAIIAPAVLAAGLADALAALVTVLLALRFPMLVAFIGGVGSVILLRWWLG</sequence>
<evidence type="ECO:0000313" key="3">
    <source>
        <dbReference type="Proteomes" id="UP000326202"/>
    </source>
</evidence>
<dbReference type="InterPro" id="IPR008407">
    <property type="entry name" value="Brnchd-chn_aa_trnsp_AzlD"/>
</dbReference>